<dbReference type="PROSITE" id="PS00775">
    <property type="entry name" value="GLYCOSYL_HYDROL_F3"/>
    <property type="match status" value="1"/>
</dbReference>
<dbReference type="InterPro" id="IPR002772">
    <property type="entry name" value="Glyco_hydro_3_C"/>
</dbReference>
<evidence type="ECO:0000313" key="9">
    <source>
        <dbReference type="EMBL" id="MCD1653663.1"/>
    </source>
</evidence>
<dbReference type="AlphaFoldDB" id="A0AAE3EHB5"/>
<keyword evidence="6 7" id="KW-0326">Glycosidase</keyword>
<keyword evidence="4" id="KW-0732">Signal</keyword>
<dbReference type="Gene3D" id="3.20.20.300">
    <property type="entry name" value="Glycoside hydrolase, family 3, N-terminal domain"/>
    <property type="match status" value="1"/>
</dbReference>
<organism evidence="9 10">
    <name type="scientific">Teretinema zuelzerae</name>
    <dbReference type="NCBI Taxonomy" id="156"/>
    <lineage>
        <taxon>Bacteria</taxon>
        <taxon>Pseudomonadati</taxon>
        <taxon>Spirochaetota</taxon>
        <taxon>Spirochaetia</taxon>
        <taxon>Spirochaetales</taxon>
        <taxon>Treponemataceae</taxon>
        <taxon>Teretinema</taxon>
    </lineage>
</organism>
<gene>
    <name evidence="9" type="ORF">K7J14_02985</name>
</gene>
<evidence type="ECO:0000256" key="1">
    <source>
        <dbReference type="ARBA" id="ARBA00000448"/>
    </source>
</evidence>
<dbReference type="InterPro" id="IPR051915">
    <property type="entry name" value="Cellulose_Degrad_GH3"/>
</dbReference>
<dbReference type="InterPro" id="IPR026891">
    <property type="entry name" value="Fn3-like"/>
</dbReference>
<evidence type="ECO:0000259" key="8">
    <source>
        <dbReference type="SMART" id="SM01217"/>
    </source>
</evidence>
<dbReference type="SUPFAM" id="SSF52279">
    <property type="entry name" value="Beta-D-glucan exohydrolase, C-terminal domain"/>
    <property type="match status" value="1"/>
</dbReference>
<evidence type="ECO:0000256" key="5">
    <source>
        <dbReference type="ARBA" id="ARBA00022801"/>
    </source>
</evidence>
<dbReference type="InterPro" id="IPR013783">
    <property type="entry name" value="Ig-like_fold"/>
</dbReference>
<evidence type="ECO:0000256" key="7">
    <source>
        <dbReference type="RuleBase" id="RU361161"/>
    </source>
</evidence>
<dbReference type="Proteomes" id="UP001198163">
    <property type="component" value="Unassembled WGS sequence"/>
</dbReference>
<evidence type="ECO:0000256" key="3">
    <source>
        <dbReference type="ARBA" id="ARBA00012744"/>
    </source>
</evidence>
<dbReference type="GO" id="GO:0009251">
    <property type="term" value="P:glucan catabolic process"/>
    <property type="evidence" value="ECO:0007669"/>
    <property type="project" value="TreeGrafter"/>
</dbReference>
<evidence type="ECO:0000256" key="2">
    <source>
        <dbReference type="ARBA" id="ARBA00005336"/>
    </source>
</evidence>
<dbReference type="Pfam" id="PF01915">
    <property type="entry name" value="Glyco_hydro_3_C"/>
    <property type="match status" value="1"/>
</dbReference>
<protein>
    <recommendedName>
        <fullName evidence="3">beta-glucosidase</fullName>
        <ecNumber evidence="3">3.2.1.21</ecNumber>
    </recommendedName>
</protein>
<dbReference type="Gene3D" id="2.60.40.10">
    <property type="entry name" value="Immunoglobulins"/>
    <property type="match status" value="1"/>
</dbReference>
<sequence>MKKLLKELTMSFQQRPWLNADIPLEERVTLLLSEMTVEEKTAQMVQLSYSIISPEEADRWARLGAGSFLHVLGDNARRLQKLATETRLGIPVIFGIDAIHGHGIHNGATVFPTQLALAASWNPELAERMGTVTAKEVAAEGLHWTFSPVFCLGRDPRWGRIDETFGEDPYLAGKMGAAAVRGYQGSDVSDPERIIACAKHYIAYGESTGGRDSYDAPVSMRSVRSTFLPPFAEALKAGALTVMAGYEPIDGLPCSAHTALLRDILKDELGLKGFVVTDWMNLTSLVSRHRLAENAEEASRIAVEAGNDMIMTSPEFFQATLNNLAAGKLDPALIDDSVRRILRVKFQAGLFDVAAKVKTLPIALDPDAGNSETVFGCPAHLEESLASARESMVLLKNNTIKGIESLPVRGPLATGRTGRVVRKIAVVGPNADSVRAQFGDWTFFTHPVPHLDAVPTFRVTTMLDGIRDLAKQEGAEVLFDKGCDIFDPEKNSIKKACAIAKKADIVFLAVGDTLIQTGEAHDRANLALSGAQDALAEALAAVCRKKGIPLVSLWVNGKPLEFARVADSSDAILETFNSGTLGGKAAAEILFGITEPKGRLPISFPRTTGQIPVYYNQLPGWHEGKYFDCDETPLYAFGEGLSYTSFRYDSVSLSSETIREGESITATVRLTNTGSRDGTETVQLYVTDRIASLVRPVRELKGFARAHVRAGESAEVSIQLDWTALTLVDQHGRTILEPGEFDIQAGHDSRAKSLVSAVLKAV</sequence>
<dbReference type="SUPFAM" id="SSF51445">
    <property type="entry name" value="(Trans)glycosidases"/>
    <property type="match status" value="1"/>
</dbReference>
<dbReference type="FunFam" id="2.60.40.10:FF:000495">
    <property type="entry name" value="Periplasmic beta-glucosidase"/>
    <property type="match status" value="1"/>
</dbReference>
<dbReference type="InterPro" id="IPR019800">
    <property type="entry name" value="Glyco_hydro_3_AS"/>
</dbReference>
<dbReference type="Gene3D" id="3.40.50.1700">
    <property type="entry name" value="Glycoside hydrolase family 3 C-terminal domain"/>
    <property type="match status" value="1"/>
</dbReference>
<dbReference type="SMART" id="SM01217">
    <property type="entry name" value="Fn3_like"/>
    <property type="match status" value="1"/>
</dbReference>
<dbReference type="Pfam" id="PF00933">
    <property type="entry name" value="Glyco_hydro_3"/>
    <property type="match status" value="1"/>
</dbReference>
<comment type="catalytic activity">
    <reaction evidence="1">
        <text>Hydrolysis of terminal, non-reducing beta-D-glucosyl residues with release of beta-D-glucose.</text>
        <dbReference type="EC" id="3.2.1.21"/>
    </reaction>
</comment>
<comment type="caution">
    <text evidence="9">The sequence shown here is derived from an EMBL/GenBank/DDBJ whole genome shotgun (WGS) entry which is preliminary data.</text>
</comment>
<dbReference type="PANTHER" id="PTHR30620:SF16">
    <property type="entry name" value="LYSOSOMAL BETA GLUCOSIDASE"/>
    <property type="match status" value="1"/>
</dbReference>
<evidence type="ECO:0000256" key="4">
    <source>
        <dbReference type="ARBA" id="ARBA00022729"/>
    </source>
</evidence>
<keyword evidence="10" id="KW-1185">Reference proteome</keyword>
<dbReference type="InterPro" id="IPR036962">
    <property type="entry name" value="Glyco_hydro_3_N_sf"/>
</dbReference>
<dbReference type="PANTHER" id="PTHR30620">
    <property type="entry name" value="PERIPLASMIC BETA-GLUCOSIDASE-RELATED"/>
    <property type="match status" value="1"/>
</dbReference>
<dbReference type="InterPro" id="IPR017853">
    <property type="entry name" value="GH"/>
</dbReference>
<dbReference type="PRINTS" id="PR00133">
    <property type="entry name" value="GLHYDRLASE3"/>
</dbReference>
<evidence type="ECO:0000313" key="10">
    <source>
        <dbReference type="Proteomes" id="UP001198163"/>
    </source>
</evidence>
<proteinExistence type="inferred from homology"/>
<dbReference type="Pfam" id="PF14310">
    <property type="entry name" value="Fn3-like"/>
    <property type="match status" value="1"/>
</dbReference>
<dbReference type="GO" id="GO:0008422">
    <property type="term" value="F:beta-glucosidase activity"/>
    <property type="evidence" value="ECO:0007669"/>
    <property type="project" value="UniProtKB-EC"/>
</dbReference>
<reference evidence="9" key="1">
    <citation type="submission" date="2021-08" db="EMBL/GenBank/DDBJ databases">
        <title>Comparative analyses of Brucepasteria parasyntrophica and Teretinema zuelzerae.</title>
        <authorList>
            <person name="Song Y."/>
            <person name="Brune A."/>
        </authorList>
    </citation>
    <scope>NUCLEOTIDE SEQUENCE</scope>
    <source>
        <strain evidence="9">DSM 1903</strain>
    </source>
</reference>
<evidence type="ECO:0000256" key="6">
    <source>
        <dbReference type="ARBA" id="ARBA00023295"/>
    </source>
</evidence>
<keyword evidence="5 7" id="KW-0378">Hydrolase</keyword>
<dbReference type="InterPro" id="IPR001764">
    <property type="entry name" value="Glyco_hydro_3_N"/>
</dbReference>
<dbReference type="EC" id="3.2.1.21" evidence="3"/>
<name>A0AAE3EHB5_9SPIR</name>
<dbReference type="EMBL" id="JAINWA010000001">
    <property type="protein sequence ID" value="MCD1653663.1"/>
    <property type="molecule type" value="Genomic_DNA"/>
</dbReference>
<comment type="similarity">
    <text evidence="2 7">Belongs to the glycosyl hydrolase 3 family.</text>
</comment>
<dbReference type="InterPro" id="IPR036881">
    <property type="entry name" value="Glyco_hydro_3_C_sf"/>
</dbReference>
<dbReference type="RefSeq" id="WP_230752924.1">
    <property type="nucleotide sequence ID" value="NZ_JAINWA010000001.1"/>
</dbReference>
<feature type="domain" description="Fibronectin type III-like" evidence="8">
    <location>
        <begin position="680"/>
        <end position="749"/>
    </location>
</feature>
<accession>A0AAE3EHB5</accession>